<proteinExistence type="predicted"/>
<evidence type="ECO:0000313" key="5">
    <source>
        <dbReference type="Proteomes" id="UP001211907"/>
    </source>
</evidence>
<sequence>MDVIQIASQIQLKLQEAKNDKAARNRVTQLLRQLQIAVSQPSADGNAALAALPVVMACLAETAFASNSNSDAAITVKANMPEGSAVAIAGSGVPAVRDAAAACLAPLLRAAAPVPIAVFKDILAGSPILLTHGKIPVKIDQQAPSTNLSEEFKIDILHALMSILSFETTANTTTSTITRSAKINPSFPPIFFQTILKNEANLLTFYAAAVSAILEILTASIKEATSGGGNKFLQLASLNSLRLIIEILSPPNCARILPGLASALVLFIDESRARVSVAASVLCAAIDLLAVVIGKPCADSDGIWLDAIQYEKDEGKERPDFLDTRTLSWFNTTTTRVDQVLERLLNPVRKTRHSQNVKIRMAFLQMSFQLLNTCQRSISSDASVSVLMQCLAVYIEDDIQEVREKALHNIKYIVTDIRRRDLMTRNMAKLIREEIPHCFAGSDNDRKIDLLKLCCGYLVSLGSQNNSALYPQNSKYNDAESGGSSWVLGEDLEFNLAVGTFLDSILRHVNFSNSNIKLIEDRNIGSLAIPLLNTNDVLLTYSEFDGEEHAHYFDSNQTPDVLKNIARVLKLFAQYGNADQIFDNLIRIFEDSATVDKSTGIFLMNQFCGGLCGGTGGKIRIEDENYLAFQPEHQNYSDQNILKSLIMTYINSKILDKPTSRKELKSLSIESESKTVIKSLNSNIIASSLLLEGIAISAKHLGPGFSPFLIDTLYPVIERIGDQNRTISQTATITLSAIASACCETAAPIRESSDLVSKLIISNIDYLVNDLSLRLRYLDVYPGAPRVFDAALRVAGVEILPYLDDVFEDIITALDFNQDSSAVVLSIFGALEGLVGVLEIQEQQNNSSNVIIAAEILFVQENDENNGRKKISKEMVEFEKHFCETKERQLQADNEKYEIPKRDPFKSFKSNTEASTADSETNQNIPDENTENLPLVFSKSEQMAEKILTKSQHFITRSDPHLQSKVLRLCTKSTMLLKSKKNTLNPLLHILWPSIIRLLESPYHFVILDALELISAFAKISQEFITRRFVSDLVPRLESVLTLFTNSNTPIQPNNRSLQQKPIKRAAILSDKSSAMKDVHSIIFKVVASALETMAVAVGYIPNLQIRELCRIMDCVWPFLNESQYHERLQMLAREVTVAVGRNDANDIWLRIACVQAIKKKSFAFVMPSKIGEDGESSSKLKALPIPGFLKGRYKNDDFFKN</sequence>
<gene>
    <name evidence="4" type="primary">TTI1</name>
    <name evidence="4" type="ORF">HK100_012159</name>
</gene>
<dbReference type="InterPro" id="IPR011989">
    <property type="entry name" value="ARM-like"/>
</dbReference>
<comment type="caution">
    <text evidence="4">The sequence shown here is derived from an EMBL/GenBank/DDBJ whole genome shotgun (WGS) entry which is preliminary data.</text>
</comment>
<feature type="domain" description="TTI1 C-terminal TPR" evidence="3">
    <location>
        <begin position="864"/>
        <end position="1149"/>
    </location>
</feature>
<dbReference type="Pfam" id="PF24181">
    <property type="entry name" value="TPR_TTI1_C"/>
    <property type="match status" value="1"/>
</dbReference>
<dbReference type="InterPro" id="IPR049362">
    <property type="entry name" value="TTI1_rpt"/>
</dbReference>
<dbReference type="Pfam" id="PF24173">
    <property type="entry name" value="TPR_TTI1_N"/>
    <property type="match status" value="1"/>
</dbReference>
<dbReference type="GO" id="GO:0005737">
    <property type="term" value="C:cytoplasm"/>
    <property type="evidence" value="ECO:0007669"/>
    <property type="project" value="TreeGrafter"/>
</dbReference>
<dbReference type="InterPro" id="IPR016024">
    <property type="entry name" value="ARM-type_fold"/>
</dbReference>
<dbReference type="Gene3D" id="1.25.10.10">
    <property type="entry name" value="Leucine-rich Repeat Variant"/>
    <property type="match status" value="2"/>
</dbReference>
<protein>
    <submittedName>
        <fullName evidence="4">TEL2-interacting protein 1</fullName>
    </submittedName>
</protein>
<dbReference type="EMBL" id="JADGJH010000841">
    <property type="protein sequence ID" value="KAJ3122007.1"/>
    <property type="molecule type" value="Genomic_DNA"/>
</dbReference>
<organism evidence="4 5">
    <name type="scientific">Physocladia obscura</name>
    <dbReference type="NCBI Taxonomy" id="109957"/>
    <lineage>
        <taxon>Eukaryota</taxon>
        <taxon>Fungi</taxon>
        <taxon>Fungi incertae sedis</taxon>
        <taxon>Chytridiomycota</taxon>
        <taxon>Chytridiomycota incertae sedis</taxon>
        <taxon>Chytridiomycetes</taxon>
        <taxon>Chytridiales</taxon>
        <taxon>Chytriomycetaceae</taxon>
        <taxon>Physocladia</taxon>
    </lineage>
</organism>
<feature type="region of interest" description="Disordered" evidence="1">
    <location>
        <begin position="901"/>
        <end position="930"/>
    </location>
</feature>
<evidence type="ECO:0000313" key="4">
    <source>
        <dbReference type="EMBL" id="KAJ3122007.1"/>
    </source>
</evidence>
<evidence type="ECO:0000259" key="2">
    <source>
        <dbReference type="Pfam" id="PF24173"/>
    </source>
</evidence>
<dbReference type="Pfam" id="PF21547">
    <property type="entry name" value="TTI1"/>
    <property type="match status" value="1"/>
</dbReference>
<dbReference type="InterPro" id="IPR057567">
    <property type="entry name" value="TPR_TTI1_C"/>
</dbReference>
<feature type="non-terminal residue" evidence="4">
    <location>
        <position position="1"/>
    </location>
</feature>
<keyword evidence="5" id="KW-1185">Reference proteome</keyword>
<dbReference type="InterPro" id="IPR052587">
    <property type="entry name" value="TELO2-interacting_protein_1"/>
</dbReference>
<evidence type="ECO:0000259" key="3">
    <source>
        <dbReference type="Pfam" id="PF24181"/>
    </source>
</evidence>
<name>A0AAD5XCP7_9FUNG</name>
<dbReference type="Proteomes" id="UP001211907">
    <property type="component" value="Unassembled WGS sequence"/>
</dbReference>
<feature type="compositionally biased region" description="Polar residues" evidence="1">
    <location>
        <begin position="908"/>
        <end position="927"/>
    </location>
</feature>
<dbReference type="Pfam" id="PF24176">
    <property type="entry name" value="TPR_TTI1_2nd"/>
    <property type="match status" value="1"/>
</dbReference>
<dbReference type="PANTHER" id="PTHR18460">
    <property type="entry name" value="TEL2 INTERACTING PROTEIN 1 TTI1 FAMILY MEMBER"/>
    <property type="match status" value="1"/>
</dbReference>
<evidence type="ECO:0000256" key="1">
    <source>
        <dbReference type="SAM" id="MobiDB-lite"/>
    </source>
</evidence>
<dbReference type="SUPFAM" id="SSF48371">
    <property type="entry name" value="ARM repeat"/>
    <property type="match status" value="2"/>
</dbReference>
<dbReference type="InterPro" id="IPR057566">
    <property type="entry name" value="TPR_TTI1_N"/>
</dbReference>
<dbReference type="PANTHER" id="PTHR18460:SF3">
    <property type="entry name" value="TELO2-INTERACTING PROTEIN 1 HOMOLOG"/>
    <property type="match status" value="1"/>
</dbReference>
<dbReference type="AlphaFoldDB" id="A0AAD5XCP7"/>
<feature type="domain" description="TTI1 N-terminal TPR" evidence="2">
    <location>
        <begin position="101"/>
        <end position="398"/>
    </location>
</feature>
<accession>A0AAD5XCP7</accession>
<reference evidence="4" key="1">
    <citation type="submission" date="2020-05" db="EMBL/GenBank/DDBJ databases">
        <title>Phylogenomic resolution of chytrid fungi.</title>
        <authorList>
            <person name="Stajich J.E."/>
            <person name="Amses K."/>
            <person name="Simmons R."/>
            <person name="Seto K."/>
            <person name="Myers J."/>
            <person name="Bonds A."/>
            <person name="Quandt C.A."/>
            <person name="Barry K."/>
            <person name="Liu P."/>
            <person name="Grigoriev I."/>
            <person name="Longcore J.E."/>
            <person name="James T.Y."/>
        </authorList>
    </citation>
    <scope>NUCLEOTIDE SEQUENCE</scope>
    <source>
        <strain evidence="4">JEL0513</strain>
    </source>
</reference>